<comment type="caution">
    <text evidence="2">The sequence shown here is derived from an EMBL/GenBank/DDBJ whole genome shotgun (WGS) entry which is preliminary data.</text>
</comment>
<dbReference type="SUPFAM" id="SSF52047">
    <property type="entry name" value="RNI-like"/>
    <property type="match status" value="1"/>
</dbReference>
<feature type="region of interest" description="Disordered" evidence="1">
    <location>
        <begin position="1"/>
        <end position="34"/>
    </location>
</feature>
<dbReference type="AlphaFoldDB" id="A0AAD4DHB0"/>
<evidence type="ECO:0000313" key="3">
    <source>
        <dbReference type="Proteomes" id="UP001194580"/>
    </source>
</evidence>
<proteinExistence type="predicted"/>
<dbReference type="InterPro" id="IPR032675">
    <property type="entry name" value="LRR_dom_sf"/>
</dbReference>
<name>A0AAD4DHB0_9FUNG</name>
<dbReference type="Gene3D" id="3.80.10.10">
    <property type="entry name" value="Ribonuclease Inhibitor"/>
    <property type="match status" value="1"/>
</dbReference>
<reference evidence="2" key="1">
    <citation type="journal article" date="2020" name="Fungal Divers.">
        <title>Resolving the Mortierellaceae phylogeny through synthesis of multi-gene phylogenetics and phylogenomics.</title>
        <authorList>
            <person name="Vandepol N."/>
            <person name="Liber J."/>
            <person name="Desiro A."/>
            <person name="Na H."/>
            <person name="Kennedy M."/>
            <person name="Barry K."/>
            <person name="Grigoriev I.V."/>
            <person name="Miller A.N."/>
            <person name="O'Donnell K."/>
            <person name="Stajich J.E."/>
            <person name="Bonito G."/>
        </authorList>
    </citation>
    <scope>NUCLEOTIDE SEQUENCE</scope>
    <source>
        <strain evidence="2">NRRL 28262</strain>
    </source>
</reference>
<dbReference type="Proteomes" id="UP001194580">
    <property type="component" value="Unassembled WGS sequence"/>
</dbReference>
<dbReference type="Gene3D" id="1.20.1280.50">
    <property type="match status" value="1"/>
</dbReference>
<protein>
    <recommendedName>
        <fullName evidence="4">F-box domain-containing protein</fullName>
    </recommendedName>
</protein>
<evidence type="ECO:0000256" key="1">
    <source>
        <dbReference type="SAM" id="MobiDB-lite"/>
    </source>
</evidence>
<evidence type="ECO:0000313" key="2">
    <source>
        <dbReference type="EMBL" id="KAG0278047.1"/>
    </source>
</evidence>
<sequence length="667" mass="76286">MRNLIWSKLSLSSSSSQKQRQTQQQEAAQPRTSSPLEVVELREHIFSYLDTTDLRRSVLPVCREWFRIYRHLFEKETVWELDLDGSLSKKTIKSVNGSGRLYWHYSDNHSKALRVQKQQQRQQEAQWNELVRALEKNHIRYRQTRRQTTRLKHKDNDDVRAAIFDNPLRHLDFIGFQNLDLLLPPILPFLTFLTTLRLRSRAFGQVSFDAILKACPLLERFQAGMLGVILELSGPWIPVNKQPSGPAHLPLRSFELENATLEYSSLMNLLAICPALQDLRLINVMFMERISTTSTLEALQGAGSGSAPFITQQTFNPNDHAASVLEYVKQIRLRLRSFHISVYAARTLDMDPSTMLSVCPEATEWTFWTEGLTESIVHDLSQSPNNVTSLDLLWDTSPGSRWSSVLHQYLCQSPHLLHLRTPRTRFQVKHLDLHHQLPAAIDSWGANRVHATGIWSCRKLRTLHFTIEWNSNYLGKGPAAARVVFGYLSRVCPRLEDLQLTSKRRDPYECKLWLGLQGGFCLLASLRYLERLHIGSALHFSNFEEWELSWMTPLGLNLDHRRARQARRSGWKAEISRDEQDDLGSTQARGTDVKPCSGAAADDSNVAEALRGLGRVSDVDSMLEQIDSGRFICWPSLQKISLHDDSEIGRHPAAEMRRLFPADAAGK</sequence>
<feature type="compositionally biased region" description="Low complexity" evidence="1">
    <location>
        <begin position="7"/>
        <end position="32"/>
    </location>
</feature>
<accession>A0AAD4DHB0</accession>
<gene>
    <name evidence="2" type="ORF">BGZ95_004809</name>
</gene>
<evidence type="ECO:0008006" key="4">
    <source>
        <dbReference type="Google" id="ProtNLM"/>
    </source>
</evidence>
<dbReference type="InterPro" id="IPR036047">
    <property type="entry name" value="F-box-like_dom_sf"/>
</dbReference>
<keyword evidence="3" id="KW-1185">Reference proteome</keyword>
<organism evidence="2 3">
    <name type="scientific">Linnemannia exigua</name>
    <dbReference type="NCBI Taxonomy" id="604196"/>
    <lineage>
        <taxon>Eukaryota</taxon>
        <taxon>Fungi</taxon>
        <taxon>Fungi incertae sedis</taxon>
        <taxon>Mucoromycota</taxon>
        <taxon>Mortierellomycotina</taxon>
        <taxon>Mortierellomycetes</taxon>
        <taxon>Mortierellales</taxon>
        <taxon>Mortierellaceae</taxon>
        <taxon>Linnemannia</taxon>
    </lineage>
</organism>
<feature type="region of interest" description="Disordered" evidence="1">
    <location>
        <begin position="569"/>
        <end position="599"/>
    </location>
</feature>
<dbReference type="SUPFAM" id="SSF81383">
    <property type="entry name" value="F-box domain"/>
    <property type="match status" value="1"/>
</dbReference>
<dbReference type="EMBL" id="JAAAIL010000224">
    <property type="protein sequence ID" value="KAG0278047.1"/>
    <property type="molecule type" value="Genomic_DNA"/>
</dbReference>